<feature type="compositionally biased region" description="Basic and acidic residues" evidence="1">
    <location>
        <begin position="64"/>
        <end position="78"/>
    </location>
</feature>
<dbReference type="EMBL" id="JACXSS010000002">
    <property type="protein sequence ID" value="MBD9358941.1"/>
    <property type="molecule type" value="Genomic_DNA"/>
</dbReference>
<dbReference type="Proteomes" id="UP000652176">
    <property type="component" value="Unassembled WGS sequence"/>
</dbReference>
<comment type="caution">
    <text evidence="2">The sequence shown here is derived from an EMBL/GenBank/DDBJ whole genome shotgun (WGS) entry which is preliminary data.</text>
</comment>
<protein>
    <recommendedName>
        <fullName evidence="4">Resolvase HTH domain-containing protein</fullName>
    </recommendedName>
</protein>
<proteinExistence type="predicted"/>
<evidence type="ECO:0008006" key="4">
    <source>
        <dbReference type="Google" id="ProtNLM"/>
    </source>
</evidence>
<dbReference type="RefSeq" id="WP_192377417.1">
    <property type="nucleotide sequence ID" value="NZ_CAJHIV010000002.1"/>
</dbReference>
<gene>
    <name evidence="2" type="ORF">IE877_24260</name>
</gene>
<feature type="region of interest" description="Disordered" evidence="1">
    <location>
        <begin position="64"/>
        <end position="104"/>
    </location>
</feature>
<accession>A0ABR9D816</accession>
<sequence length="104" mass="12187">MSELLRLAAASQPKNRNSVLDPYLDEIRDLQEQGYSLEQIRGFLAQMDITVSRQTIHDFIKRRETVKQKPKAPEKEIKTQPNPEKPLEFKGFNYNPIPNKEDLY</sequence>
<name>A0ABR9D816_9GAMM</name>
<organism evidence="2 3">
    <name type="scientific">Methylomonas albis</name>
    <dbReference type="NCBI Taxonomy" id="1854563"/>
    <lineage>
        <taxon>Bacteria</taxon>
        <taxon>Pseudomonadati</taxon>
        <taxon>Pseudomonadota</taxon>
        <taxon>Gammaproteobacteria</taxon>
        <taxon>Methylococcales</taxon>
        <taxon>Methylococcaceae</taxon>
        <taxon>Methylomonas</taxon>
    </lineage>
</organism>
<evidence type="ECO:0000313" key="3">
    <source>
        <dbReference type="Proteomes" id="UP000652176"/>
    </source>
</evidence>
<evidence type="ECO:0000256" key="1">
    <source>
        <dbReference type="SAM" id="MobiDB-lite"/>
    </source>
</evidence>
<keyword evidence="3" id="KW-1185">Reference proteome</keyword>
<reference evidence="2 3" key="1">
    <citation type="submission" date="2020-09" db="EMBL/GenBank/DDBJ databases">
        <title>Methylomonas albis sp. nov. and Methylomonas fluvii sp. nov.: Two cold-adapted methanotrophs from the River Elbe and an amended description of Methylovulum psychrotolerans strain Eb1.</title>
        <authorList>
            <person name="Bussmann I.K."/>
            <person name="Klings K.-W."/>
            <person name="Warnstedt J."/>
            <person name="Hoppert M."/>
            <person name="Saborowski A."/>
            <person name="Horn F."/>
            <person name="Liebner S."/>
        </authorList>
    </citation>
    <scope>NUCLEOTIDE SEQUENCE [LARGE SCALE GENOMIC DNA]</scope>
    <source>
        <strain evidence="2 3">EbA</strain>
    </source>
</reference>
<evidence type="ECO:0000313" key="2">
    <source>
        <dbReference type="EMBL" id="MBD9358941.1"/>
    </source>
</evidence>